<keyword evidence="15" id="KW-0832">Ubl conjugation</keyword>
<dbReference type="FunFam" id="1.10.510.10:FF:000078">
    <property type="entry name" value="Serine/threonine-protein kinase PRP4 homolog"/>
    <property type="match status" value="1"/>
</dbReference>
<evidence type="ECO:0000256" key="12">
    <source>
        <dbReference type="ARBA" id="ARBA00022777"/>
    </source>
</evidence>
<keyword evidence="5" id="KW-1017">Isopeptide bond</keyword>
<dbReference type="InterPro" id="IPR050494">
    <property type="entry name" value="Ser_Thr_dual-spec_kinase"/>
</dbReference>
<keyword evidence="8" id="KW-0507">mRNA processing</keyword>
<keyword evidence="9" id="KW-0808">Transferase</keyword>
<evidence type="ECO:0000256" key="13">
    <source>
        <dbReference type="ARBA" id="ARBA00022838"/>
    </source>
</evidence>
<evidence type="ECO:0000256" key="9">
    <source>
        <dbReference type="ARBA" id="ARBA00022679"/>
    </source>
</evidence>
<dbReference type="EC" id="2.7.11.1" evidence="3"/>
<evidence type="ECO:0000256" key="20">
    <source>
        <dbReference type="ARBA" id="ARBA00023637"/>
    </source>
</evidence>
<evidence type="ECO:0000256" key="15">
    <source>
        <dbReference type="ARBA" id="ARBA00022843"/>
    </source>
</evidence>
<evidence type="ECO:0000256" key="19">
    <source>
        <dbReference type="ARBA" id="ARBA00023596"/>
    </source>
</evidence>
<evidence type="ECO:0000256" key="1">
    <source>
        <dbReference type="ARBA" id="ARBA00004123"/>
    </source>
</evidence>
<keyword evidence="11" id="KW-0547">Nucleotide-binding</keyword>
<sequence>MTELDLGKKKEDDTESGQVESSEEEGETKDDTDEEEKQEEGKGSKRKHSDDDDEGIKKKKKKKKDKKHKKEKKKKEKEKEDRKNIDETKREKDEGEKKSRHDEYSKGRNEVDPKRHSNERSRISPSDVRRSPGRRRDERRRSKSWERNRDRSRSPRRDERREVKRDSRKGRRSPVRSTRRESPRKDRSITRRRTPTRDSRDNRDRRGGRKSSTDGRRKDDDKASRDRKDRKKESNGKRERSDSPPEIDQDWDMESDDEDKKIEELRRRRQQMVKQLQPNDIFEKLAPQEREIEAESGESEDEEDERAAELMREAAQLLGQQRGLGSESPDTSGADTPSDFMKDLKEKMMSTGVEGAFTEEEANGDGKVENKNSADFDMFAENVEIKDMNPATALLGAMDGTNASLKDNWDDSEGYYRVRVGELLDNRYRVFGFTGAGVFGNVVRCADVERNTTVAIKIIRNNEIMRKTGVRELEILRKLNEADKEDKMHCLQLFCTFNHHNHLCLVFENLSMNLRELLKKYGNKVGLHMKAVRKYARQLLLALRLLKKCNIVHADIKPDNILVDESKSTLKLCDFGSSGAIFEQEIAPYLVSRFYRAPEIMMGINHDYGIDMWSIAVTLYELYTGNIMFPGKSNNHMLKLFTEVKGAYPNKLIRKAVFKDQHFDSNCNFLYHETDKVTQRDKITVLSNIRPTRSLDDELIGNQRLDKDSMALLKAFRNLLEQMLALDPSKRITVGDALKHPFITGI</sequence>
<dbReference type="InterPro" id="IPR044092">
    <property type="entry name" value="STKc_PRP4"/>
</dbReference>
<comment type="subunit">
    <text evidence="22">Interacts with CLK1 C-terminus. Associates with the U5 snRNP and NCOR1 deacetylase complexes. Identified in the spliceosome C complex.</text>
</comment>
<dbReference type="InterPro" id="IPR008271">
    <property type="entry name" value="Ser/Thr_kinase_AS"/>
</dbReference>
<comment type="subcellular location">
    <subcellularLocation>
        <location evidence="2">Chromosome</location>
        <location evidence="2">Centromere</location>
        <location evidence="2">Kinetochore</location>
    </subcellularLocation>
    <subcellularLocation>
        <location evidence="1">Nucleus</location>
    </subcellularLocation>
</comment>
<dbReference type="PROSITE" id="PS00108">
    <property type="entry name" value="PROTEIN_KINASE_ST"/>
    <property type="match status" value="1"/>
</dbReference>
<keyword evidence="16" id="KW-0007">Acetylation</keyword>
<keyword evidence="6" id="KW-0723">Serine/threonine-protein kinase</keyword>
<dbReference type="InterPro" id="IPR011009">
    <property type="entry name" value="Kinase-like_dom_sf"/>
</dbReference>
<evidence type="ECO:0000256" key="4">
    <source>
        <dbReference type="ARBA" id="ARBA00022454"/>
    </source>
</evidence>
<evidence type="ECO:0000256" key="23">
    <source>
        <dbReference type="ARBA" id="ARBA00048659"/>
    </source>
</evidence>
<dbReference type="PANTHER" id="PTHR24058">
    <property type="entry name" value="DUAL SPECIFICITY PROTEIN KINASE"/>
    <property type="match status" value="1"/>
</dbReference>
<organism evidence="27 28">
    <name type="scientific">Pristionchus mayeri</name>
    <dbReference type="NCBI Taxonomy" id="1317129"/>
    <lineage>
        <taxon>Eukaryota</taxon>
        <taxon>Metazoa</taxon>
        <taxon>Ecdysozoa</taxon>
        <taxon>Nematoda</taxon>
        <taxon>Chromadorea</taxon>
        <taxon>Rhabditida</taxon>
        <taxon>Rhabditina</taxon>
        <taxon>Diplogasteromorpha</taxon>
        <taxon>Diplogasteroidea</taxon>
        <taxon>Neodiplogasteridae</taxon>
        <taxon>Pristionchus</taxon>
    </lineage>
</organism>
<reference evidence="28" key="1">
    <citation type="submission" date="2022-10" db="EMBL/GenBank/DDBJ databases">
        <title>Genome assembly of Pristionchus species.</title>
        <authorList>
            <person name="Yoshida K."/>
            <person name="Sommer R.J."/>
        </authorList>
    </citation>
    <scope>NUCLEOTIDE SEQUENCE [LARGE SCALE GENOMIC DNA]</scope>
    <source>
        <strain evidence="28">RS5460</strain>
    </source>
</reference>
<dbReference type="SUPFAM" id="SSF56112">
    <property type="entry name" value="Protein kinase-like (PK-like)"/>
    <property type="match status" value="1"/>
</dbReference>
<evidence type="ECO:0000313" key="28">
    <source>
        <dbReference type="Proteomes" id="UP001328107"/>
    </source>
</evidence>
<keyword evidence="17" id="KW-0508">mRNA splicing</keyword>
<dbReference type="AlphaFoldDB" id="A0AAN5CZG1"/>
<dbReference type="Gene3D" id="1.10.510.10">
    <property type="entry name" value="Transferase(Phosphotransferase) domain 1"/>
    <property type="match status" value="1"/>
</dbReference>
<evidence type="ECO:0000256" key="25">
    <source>
        <dbReference type="SAM" id="MobiDB-lite"/>
    </source>
</evidence>
<feature type="compositionally biased region" description="Basic and acidic residues" evidence="25">
    <location>
        <begin position="281"/>
        <end position="293"/>
    </location>
</feature>
<dbReference type="PROSITE" id="PS50011">
    <property type="entry name" value="PROTEIN_KINASE_DOM"/>
    <property type="match status" value="1"/>
</dbReference>
<proteinExistence type="inferred from homology"/>
<evidence type="ECO:0000256" key="11">
    <source>
        <dbReference type="ARBA" id="ARBA00022741"/>
    </source>
</evidence>
<dbReference type="FunFam" id="3.30.200.20:FF:000123">
    <property type="entry name" value="serine/threonine-protein kinase PRP4 homolog"/>
    <property type="match status" value="1"/>
</dbReference>
<evidence type="ECO:0000256" key="21">
    <source>
        <dbReference type="ARBA" id="ARBA00031858"/>
    </source>
</evidence>
<evidence type="ECO:0000256" key="7">
    <source>
        <dbReference type="ARBA" id="ARBA00022553"/>
    </source>
</evidence>
<evidence type="ECO:0000256" key="6">
    <source>
        <dbReference type="ARBA" id="ARBA00022527"/>
    </source>
</evidence>
<comment type="similarity">
    <text evidence="19">Belongs to the protein kinase superfamily. CMGC Ser/Thr protein kinase family.</text>
</comment>
<dbReference type="Proteomes" id="UP001328107">
    <property type="component" value="Unassembled WGS sequence"/>
</dbReference>
<accession>A0AAN5CZG1</accession>
<evidence type="ECO:0000256" key="18">
    <source>
        <dbReference type="ARBA" id="ARBA00023242"/>
    </source>
</evidence>
<feature type="compositionally biased region" description="Basic and acidic residues" evidence="25">
    <location>
        <begin position="1"/>
        <end position="12"/>
    </location>
</feature>
<keyword evidence="7" id="KW-0597">Phosphoprotein</keyword>
<feature type="compositionally biased region" description="Acidic residues" evidence="25">
    <location>
        <begin position="245"/>
        <end position="257"/>
    </location>
</feature>
<dbReference type="GO" id="GO:0000776">
    <property type="term" value="C:kinetochore"/>
    <property type="evidence" value="ECO:0007669"/>
    <property type="project" value="UniProtKB-KW"/>
</dbReference>
<dbReference type="CDD" id="cd14135">
    <property type="entry name" value="STKc_PRP4"/>
    <property type="match status" value="1"/>
</dbReference>
<keyword evidence="12" id="KW-0418">Kinase</keyword>
<keyword evidence="18" id="KW-0539">Nucleus</keyword>
<feature type="compositionally biased region" description="Basic and acidic residues" evidence="25">
    <location>
        <begin position="77"/>
        <end position="165"/>
    </location>
</feature>
<keyword evidence="14" id="KW-0067">ATP-binding</keyword>
<keyword evidence="4" id="KW-0158">Chromosome</keyword>
<dbReference type="GO" id="GO:0045292">
    <property type="term" value="P:mRNA cis splicing, via spliceosome"/>
    <property type="evidence" value="ECO:0007669"/>
    <property type="project" value="InterPro"/>
</dbReference>
<feature type="compositionally biased region" description="Acidic residues" evidence="25">
    <location>
        <begin position="294"/>
        <end position="306"/>
    </location>
</feature>
<feature type="region of interest" description="Disordered" evidence="25">
    <location>
        <begin position="1"/>
        <end position="340"/>
    </location>
</feature>
<dbReference type="InterPro" id="IPR000719">
    <property type="entry name" value="Prot_kinase_dom"/>
</dbReference>
<name>A0AAN5CZG1_9BILA</name>
<keyword evidence="10" id="KW-0747">Spliceosome</keyword>
<evidence type="ECO:0000256" key="2">
    <source>
        <dbReference type="ARBA" id="ARBA00004629"/>
    </source>
</evidence>
<evidence type="ECO:0000259" key="26">
    <source>
        <dbReference type="PROSITE" id="PS50011"/>
    </source>
</evidence>
<protein>
    <recommendedName>
        <fullName evidence="20">Serine/threonine-protein kinase PRP4 homolog</fullName>
        <ecNumber evidence="3">2.7.11.1</ecNumber>
    </recommendedName>
    <alternativeName>
        <fullName evidence="21">PRP4 pre-mRNA-processing factor 4 homolog</fullName>
    </alternativeName>
</protein>
<evidence type="ECO:0000256" key="5">
    <source>
        <dbReference type="ARBA" id="ARBA00022499"/>
    </source>
</evidence>
<dbReference type="EMBL" id="BTRK01000005">
    <property type="protein sequence ID" value="GMR53618.1"/>
    <property type="molecule type" value="Genomic_DNA"/>
</dbReference>
<feature type="domain" description="Protein kinase" evidence="26">
    <location>
        <begin position="428"/>
        <end position="743"/>
    </location>
</feature>
<dbReference type="GO" id="GO:0005524">
    <property type="term" value="F:ATP binding"/>
    <property type="evidence" value="ECO:0007669"/>
    <property type="project" value="UniProtKB-KW"/>
</dbReference>
<evidence type="ECO:0000256" key="16">
    <source>
        <dbReference type="ARBA" id="ARBA00022990"/>
    </source>
</evidence>
<comment type="catalytic activity">
    <reaction evidence="24">
        <text>L-seryl-[protein] + ATP = O-phospho-L-seryl-[protein] + ADP + H(+)</text>
        <dbReference type="Rhea" id="RHEA:17989"/>
        <dbReference type="Rhea" id="RHEA-COMP:9863"/>
        <dbReference type="Rhea" id="RHEA-COMP:11604"/>
        <dbReference type="ChEBI" id="CHEBI:15378"/>
        <dbReference type="ChEBI" id="CHEBI:29999"/>
        <dbReference type="ChEBI" id="CHEBI:30616"/>
        <dbReference type="ChEBI" id="CHEBI:83421"/>
        <dbReference type="ChEBI" id="CHEBI:456216"/>
        <dbReference type="EC" id="2.7.11.1"/>
    </reaction>
    <physiologicalReaction direction="left-to-right" evidence="24">
        <dbReference type="Rhea" id="RHEA:17990"/>
    </physiologicalReaction>
</comment>
<evidence type="ECO:0000256" key="8">
    <source>
        <dbReference type="ARBA" id="ARBA00022664"/>
    </source>
</evidence>
<evidence type="ECO:0000256" key="10">
    <source>
        <dbReference type="ARBA" id="ARBA00022728"/>
    </source>
</evidence>
<evidence type="ECO:0000313" key="27">
    <source>
        <dbReference type="EMBL" id="GMR53618.1"/>
    </source>
</evidence>
<dbReference type="Gene3D" id="3.30.200.20">
    <property type="entry name" value="Phosphorylase Kinase, domain 1"/>
    <property type="match status" value="1"/>
</dbReference>
<keyword evidence="13" id="KW-0995">Kinetochore</keyword>
<keyword evidence="28" id="KW-1185">Reference proteome</keyword>
<evidence type="ECO:0000256" key="14">
    <source>
        <dbReference type="ARBA" id="ARBA00022840"/>
    </source>
</evidence>
<dbReference type="GO" id="GO:0004674">
    <property type="term" value="F:protein serine/threonine kinase activity"/>
    <property type="evidence" value="ECO:0007669"/>
    <property type="project" value="UniProtKB-KW"/>
</dbReference>
<dbReference type="SMART" id="SM00220">
    <property type="entry name" value="S_TKc"/>
    <property type="match status" value="1"/>
</dbReference>
<dbReference type="PANTHER" id="PTHR24058:SF103">
    <property type="entry name" value="SERINE_THREONINE-PROTEIN KINASE PRP4 HOMOLOG"/>
    <property type="match status" value="1"/>
</dbReference>
<feature type="compositionally biased region" description="Basic and acidic residues" evidence="25">
    <location>
        <begin position="178"/>
        <end position="243"/>
    </location>
</feature>
<gene>
    <name evidence="27" type="ORF">PMAYCL1PPCAC_23813</name>
</gene>
<dbReference type="GO" id="GO:0005681">
    <property type="term" value="C:spliceosomal complex"/>
    <property type="evidence" value="ECO:0007669"/>
    <property type="project" value="UniProtKB-KW"/>
</dbReference>
<evidence type="ECO:0000256" key="17">
    <source>
        <dbReference type="ARBA" id="ARBA00023187"/>
    </source>
</evidence>
<feature type="compositionally biased region" description="Acidic residues" evidence="25">
    <location>
        <begin position="21"/>
        <end position="38"/>
    </location>
</feature>
<comment type="caution">
    <text evidence="27">The sequence shown here is derived from an EMBL/GenBank/DDBJ whole genome shotgun (WGS) entry which is preliminary data.</text>
</comment>
<dbReference type="Pfam" id="PF00069">
    <property type="entry name" value="Pkinase"/>
    <property type="match status" value="1"/>
</dbReference>
<evidence type="ECO:0000256" key="24">
    <source>
        <dbReference type="ARBA" id="ARBA00048977"/>
    </source>
</evidence>
<evidence type="ECO:0000256" key="22">
    <source>
        <dbReference type="ARBA" id="ARBA00046964"/>
    </source>
</evidence>
<feature type="compositionally biased region" description="Basic residues" evidence="25">
    <location>
        <begin position="57"/>
        <end position="76"/>
    </location>
</feature>
<comment type="catalytic activity">
    <reaction evidence="23">
        <text>L-threonyl-[protein] + ATP = O-phospho-L-threonyl-[protein] + ADP + H(+)</text>
        <dbReference type="Rhea" id="RHEA:46608"/>
        <dbReference type="Rhea" id="RHEA-COMP:11060"/>
        <dbReference type="Rhea" id="RHEA-COMP:11605"/>
        <dbReference type="ChEBI" id="CHEBI:15378"/>
        <dbReference type="ChEBI" id="CHEBI:30013"/>
        <dbReference type="ChEBI" id="CHEBI:30616"/>
        <dbReference type="ChEBI" id="CHEBI:61977"/>
        <dbReference type="ChEBI" id="CHEBI:456216"/>
        <dbReference type="EC" id="2.7.11.1"/>
    </reaction>
    <physiologicalReaction direction="left-to-right" evidence="23">
        <dbReference type="Rhea" id="RHEA:46609"/>
    </physiologicalReaction>
</comment>
<evidence type="ECO:0000256" key="3">
    <source>
        <dbReference type="ARBA" id="ARBA00012513"/>
    </source>
</evidence>